<feature type="region of interest" description="Disordered" evidence="1">
    <location>
        <begin position="17"/>
        <end position="45"/>
    </location>
</feature>
<evidence type="ECO:0000313" key="2">
    <source>
        <dbReference type="EMBL" id="KAG0491427.1"/>
    </source>
</evidence>
<gene>
    <name evidence="2" type="ORF">HPP92_004825</name>
</gene>
<name>A0A835RSV0_VANPL</name>
<dbReference type="EMBL" id="JADCNL010000002">
    <property type="protein sequence ID" value="KAG0491427.1"/>
    <property type="molecule type" value="Genomic_DNA"/>
</dbReference>
<dbReference type="AlphaFoldDB" id="A0A835RSV0"/>
<organism evidence="2 3">
    <name type="scientific">Vanilla planifolia</name>
    <name type="common">Vanilla</name>
    <dbReference type="NCBI Taxonomy" id="51239"/>
    <lineage>
        <taxon>Eukaryota</taxon>
        <taxon>Viridiplantae</taxon>
        <taxon>Streptophyta</taxon>
        <taxon>Embryophyta</taxon>
        <taxon>Tracheophyta</taxon>
        <taxon>Spermatophyta</taxon>
        <taxon>Magnoliopsida</taxon>
        <taxon>Liliopsida</taxon>
        <taxon>Asparagales</taxon>
        <taxon>Orchidaceae</taxon>
        <taxon>Vanilloideae</taxon>
        <taxon>Vanilleae</taxon>
        <taxon>Vanilla</taxon>
    </lineage>
</organism>
<reference evidence="2 3" key="1">
    <citation type="journal article" date="2020" name="Nat. Food">
        <title>A phased Vanilla planifolia genome enables genetic improvement of flavour and production.</title>
        <authorList>
            <person name="Hasing T."/>
            <person name="Tang H."/>
            <person name="Brym M."/>
            <person name="Khazi F."/>
            <person name="Huang T."/>
            <person name="Chambers A.H."/>
        </authorList>
    </citation>
    <scope>NUCLEOTIDE SEQUENCE [LARGE SCALE GENOMIC DNA]</scope>
    <source>
        <tissue evidence="2">Leaf</tissue>
    </source>
</reference>
<comment type="caution">
    <text evidence="2">The sequence shown here is derived from an EMBL/GenBank/DDBJ whole genome shotgun (WGS) entry which is preliminary data.</text>
</comment>
<dbReference type="Proteomes" id="UP000636800">
    <property type="component" value="Chromosome 2"/>
</dbReference>
<evidence type="ECO:0000313" key="3">
    <source>
        <dbReference type="Proteomes" id="UP000636800"/>
    </source>
</evidence>
<evidence type="ECO:0000256" key="1">
    <source>
        <dbReference type="SAM" id="MobiDB-lite"/>
    </source>
</evidence>
<sequence>MKTNSLHGEGLIVTLRDRSLRDGTNGHQDISTPNDRESEKSSLHAIAKASPETIVFESANRL</sequence>
<keyword evidence="3" id="KW-1185">Reference proteome</keyword>
<dbReference type="OrthoDB" id="667790at2759"/>
<proteinExistence type="predicted"/>
<protein>
    <submittedName>
        <fullName evidence="2">Uncharacterized protein</fullName>
    </submittedName>
</protein>
<accession>A0A835RSV0</accession>